<evidence type="ECO:0000313" key="2">
    <source>
        <dbReference type="Proteomes" id="UP000229749"/>
    </source>
</evidence>
<organism evidence="1 2">
    <name type="scientific">Candidatus Uhrbacteria bacterium CG_4_9_14_3_um_filter_36_7</name>
    <dbReference type="NCBI Taxonomy" id="1975033"/>
    <lineage>
        <taxon>Bacteria</taxon>
        <taxon>Candidatus Uhriibacteriota</taxon>
    </lineage>
</organism>
<dbReference type="EMBL" id="PFWS01000050">
    <property type="protein sequence ID" value="PJA47011.1"/>
    <property type="molecule type" value="Genomic_DNA"/>
</dbReference>
<reference evidence="2" key="1">
    <citation type="submission" date="2017-09" db="EMBL/GenBank/DDBJ databases">
        <title>Depth-based differentiation of microbial function through sediment-hosted aquifers and enrichment of novel symbionts in the deep terrestrial subsurface.</title>
        <authorList>
            <person name="Probst A.J."/>
            <person name="Ladd B."/>
            <person name="Jarett J.K."/>
            <person name="Geller-Mcgrath D.E."/>
            <person name="Sieber C.M.K."/>
            <person name="Emerson J.B."/>
            <person name="Anantharaman K."/>
            <person name="Thomas B.C."/>
            <person name="Malmstrom R."/>
            <person name="Stieglmeier M."/>
            <person name="Klingl A."/>
            <person name="Woyke T."/>
            <person name="Ryan C.M."/>
            <person name="Banfield J.F."/>
        </authorList>
    </citation>
    <scope>NUCLEOTIDE SEQUENCE [LARGE SCALE GENOMIC DNA]</scope>
</reference>
<feature type="non-terminal residue" evidence="1">
    <location>
        <position position="274"/>
    </location>
</feature>
<evidence type="ECO:0000313" key="1">
    <source>
        <dbReference type="EMBL" id="PJA47011.1"/>
    </source>
</evidence>
<accession>A0A2M7XGL8</accession>
<gene>
    <name evidence="1" type="ORF">CO172_03260</name>
</gene>
<proteinExistence type="predicted"/>
<sequence>MRSLERGWITLRDMGFFDKIKHMILFMGWKKHFLPIFTAIFSAVFLSFIFLSATNVFAAPKKGYEAMQVVGGGKITMSPAEEKTIMIGFQNIGEHVWEKNGKAFVSIYTYDPKYRTSIFQSSSWISQDQPVKIQEEVVKVGEVGHILLSLKAPTTPGTYKETFALAAEDIAWIPGGLFTLIIDVSQTTSLPKKTEQTNLHDTNVQKSTDQIREGYQASLLLKSQKKVVTKGGEIISFTIGMKNSGTKAWNKWAVQLPQIGVASISTDYYVSSWA</sequence>
<dbReference type="AlphaFoldDB" id="A0A2M7XGL8"/>
<dbReference type="Proteomes" id="UP000229749">
    <property type="component" value="Unassembled WGS sequence"/>
</dbReference>
<evidence type="ECO:0008006" key="3">
    <source>
        <dbReference type="Google" id="ProtNLM"/>
    </source>
</evidence>
<name>A0A2M7XGL8_9BACT</name>
<dbReference type="InterPro" id="IPR013783">
    <property type="entry name" value="Ig-like_fold"/>
</dbReference>
<protein>
    <recommendedName>
        <fullName evidence="3">Next to BRCA1 central domain-containing protein</fullName>
    </recommendedName>
</protein>
<dbReference type="Gene3D" id="2.60.40.10">
    <property type="entry name" value="Immunoglobulins"/>
    <property type="match status" value="1"/>
</dbReference>
<comment type="caution">
    <text evidence="1">The sequence shown here is derived from an EMBL/GenBank/DDBJ whole genome shotgun (WGS) entry which is preliminary data.</text>
</comment>